<dbReference type="GO" id="GO:0008270">
    <property type="term" value="F:zinc ion binding"/>
    <property type="evidence" value="ECO:0007669"/>
    <property type="project" value="InterPro"/>
</dbReference>
<dbReference type="InterPro" id="IPR001214">
    <property type="entry name" value="SET_dom"/>
</dbReference>
<evidence type="ECO:0000256" key="2">
    <source>
        <dbReference type="ARBA" id="ARBA00004584"/>
    </source>
</evidence>
<dbReference type="SUPFAM" id="SSF82199">
    <property type="entry name" value="SET domain"/>
    <property type="match status" value="1"/>
</dbReference>
<evidence type="ECO:0000256" key="5">
    <source>
        <dbReference type="ARBA" id="ARBA00022679"/>
    </source>
</evidence>
<dbReference type="OrthoDB" id="1045173at2759"/>
<dbReference type="CDD" id="cd00024">
    <property type="entry name" value="CD_CSD"/>
    <property type="match status" value="1"/>
</dbReference>
<dbReference type="InterPro" id="IPR023780">
    <property type="entry name" value="Chromo_domain"/>
</dbReference>
<dbReference type="PROSITE" id="PS50013">
    <property type="entry name" value="CHROMO_2"/>
    <property type="match status" value="1"/>
</dbReference>
<dbReference type="InterPro" id="IPR016197">
    <property type="entry name" value="Chromo-like_dom_sf"/>
</dbReference>
<dbReference type="PANTHER" id="PTHR46223:SF4">
    <property type="entry name" value="HISTONE-LYSINE N-METHYLTRANSFERASE-RELATED"/>
    <property type="match status" value="1"/>
</dbReference>
<dbReference type="SMART" id="SM00298">
    <property type="entry name" value="CHROMO"/>
    <property type="match status" value="1"/>
</dbReference>
<dbReference type="Pfam" id="PF00385">
    <property type="entry name" value="Chromo"/>
    <property type="match status" value="1"/>
</dbReference>
<keyword evidence="8" id="KW-0862">Zinc</keyword>
<feature type="domain" description="Chromo" evidence="11">
    <location>
        <begin position="146"/>
        <end position="203"/>
    </location>
</feature>
<sequence length="601" mass="70271">MNGSEERVIVENEVMGNAQEVDNGESESEQSIEQQNNHLSIEMINCGENQFDMFSSRESVLKLFPFDDHAYSLLKRKAEDSSIVLPAIESFEQLKTHCESIGVRADLTIPRIRHFRDVKYLNNVPKTQGQQVFTQNVKKKVKYNVYEVEAIVDYNETDKKYLVKWKDWDEEFNTWEPLSHLTDCLEMVQDFEARSKQDIDVRKNAYTSLIKLRLVIEQITNKKYKDPAVLLKLCNMRLRDYKHSDHNLTQLRKLVSEKSKMLMEIIQDNFIDMRCAPLRVLKSVVAKLNINASFNNLEDFFDFVENRKKIFPMIKEWEDEVNRTIEEEGIHAPITIENFVDTEGPPKNFVYVTKCRVSDGIIDQITEDPVMWCECDDCFENKKACCPKNMDALFAYTRESILRENSRRNIVECNRKCRCGPECPNRVIQKGTKFKLKIFRTDNGCGWGVRTMERILKGRFVMEYVGEIIHVEEADKRGKEYDAEGRTYLFDLDFDAEQDCAYVIDAAHYGNIAHFVNHSCDPNLEVFVAWIENQDPRLPRITFFSRRQIKAGEELTFDYRMTRPEGQNLDLNEIIATEKLFSGINFQNEDTTEENSKRVAC</sequence>
<dbReference type="SUPFAM" id="SSF54160">
    <property type="entry name" value="Chromo domain-like"/>
    <property type="match status" value="1"/>
</dbReference>
<evidence type="ECO:0000256" key="10">
    <source>
        <dbReference type="ARBA" id="ARBA00023328"/>
    </source>
</evidence>
<dbReference type="GO" id="GO:0000775">
    <property type="term" value="C:chromosome, centromeric region"/>
    <property type="evidence" value="ECO:0007669"/>
    <property type="project" value="UniProtKB-SubCell"/>
</dbReference>
<keyword evidence="9" id="KW-0539">Nucleus</keyword>
<dbReference type="InterPro" id="IPR023779">
    <property type="entry name" value="Chromodomain_CS"/>
</dbReference>
<proteinExistence type="predicted"/>
<evidence type="ECO:0000256" key="3">
    <source>
        <dbReference type="ARBA" id="ARBA00022454"/>
    </source>
</evidence>
<evidence type="ECO:0000256" key="9">
    <source>
        <dbReference type="ARBA" id="ARBA00023242"/>
    </source>
</evidence>
<dbReference type="Pfam" id="PF00856">
    <property type="entry name" value="SET"/>
    <property type="match status" value="1"/>
</dbReference>
<evidence type="ECO:0000256" key="8">
    <source>
        <dbReference type="ARBA" id="ARBA00022833"/>
    </source>
</evidence>
<dbReference type="Proteomes" id="UP000285301">
    <property type="component" value="Unassembled WGS sequence"/>
</dbReference>
<evidence type="ECO:0000256" key="7">
    <source>
        <dbReference type="ARBA" id="ARBA00022723"/>
    </source>
</evidence>
<dbReference type="STRING" id="1965070.A0A443QKZ2"/>
<keyword evidence="15" id="KW-1185">Reference proteome</keyword>
<reference evidence="14 15" key="1">
    <citation type="journal article" date="2018" name="Gigascience">
        <title>Genomes of trombidid mites reveal novel predicted allergens and laterally-transferred genes associated with secondary metabolism.</title>
        <authorList>
            <person name="Dong X."/>
            <person name="Chaisiri K."/>
            <person name="Xia D."/>
            <person name="Armstrong S.D."/>
            <person name="Fang Y."/>
            <person name="Donnelly M.J."/>
            <person name="Kadowaki T."/>
            <person name="McGarry J.W."/>
            <person name="Darby A.C."/>
            <person name="Makepeace B.L."/>
        </authorList>
    </citation>
    <scope>NUCLEOTIDE SEQUENCE [LARGE SCALE GENOMIC DNA]</scope>
    <source>
        <strain evidence="14">UoL-WK</strain>
    </source>
</reference>
<feature type="non-terminal residue" evidence="14">
    <location>
        <position position="601"/>
    </location>
</feature>
<dbReference type="InterPro" id="IPR050973">
    <property type="entry name" value="H3K9_Histone-Lys_N-MTase"/>
</dbReference>
<feature type="domain" description="SET" evidence="12">
    <location>
        <begin position="434"/>
        <end position="560"/>
    </location>
</feature>
<dbReference type="Pfam" id="PF05033">
    <property type="entry name" value="Pre-SET"/>
    <property type="match status" value="1"/>
</dbReference>
<evidence type="ECO:0000256" key="4">
    <source>
        <dbReference type="ARBA" id="ARBA00022603"/>
    </source>
</evidence>
<dbReference type="Gene3D" id="2.170.270.10">
    <property type="entry name" value="SET domain"/>
    <property type="match status" value="1"/>
</dbReference>
<dbReference type="EMBL" id="NCKU01006249">
    <property type="protein sequence ID" value="RWS03700.1"/>
    <property type="molecule type" value="Genomic_DNA"/>
</dbReference>
<dbReference type="PROSITE" id="PS50867">
    <property type="entry name" value="PRE_SET"/>
    <property type="match status" value="1"/>
</dbReference>
<keyword evidence="3" id="KW-0158">Chromosome</keyword>
<dbReference type="InterPro" id="IPR007728">
    <property type="entry name" value="Pre-SET_dom"/>
</dbReference>
<evidence type="ECO:0000256" key="6">
    <source>
        <dbReference type="ARBA" id="ARBA00022691"/>
    </source>
</evidence>
<keyword evidence="5 14" id="KW-0808">Transferase</keyword>
<name>A0A443QKZ2_9ACAR</name>
<evidence type="ECO:0000259" key="12">
    <source>
        <dbReference type="PROSITE" id="PS50280"/>
    </source>
</evidence>
<organism evidence="14 15">
    <name type="scientific">Dinothrombium tinctorium</name>
    <dbReference type="NCBI Taxonomy" id="1965070"/>
    <lineage>
        <taxon>Eukaryota</taxon>
        <taxon>Metazoa</taxon>
        <taxon>Ecdysozoa</taxon>
        <taxon>Arthropoda</taxon>
        <taxon>Chelicerata</taxon>
        <taxon>Arachnida</taxon>
        <taxon>Acari</taxon>
        <taxon>Acariformes</taxon>
        <taxon>Trombidiformes</taxon>
        <taxon>Prostigmata</taxon>
        <taxon>Anystina</taxon>
        <taxon>Parasitengona</taxon>
        <taxon>Trombidioidea</taxon>
        <taxon>Trombidiidae</taxon>
        <taxon>Dinothrombium</taxon>
    </lineage>
</organism>
<keyword evidence="6" id="KW-0949">S-adenosyl-L-methionine</keyword>
<dbReference type="InterPro" id="IPR000953">
    <property type="entry name" value="Chromo/chromo_shadow_dom"/>
</dbReference>
<evidence type="ECO:0000259" key="11">
    <source>
        <dbReference type="PROSITE" id="PS50013"/>
    </source>
</evidence>
<evidence type="ECO:0000313" key="15">
    <source>
        <dbReference type="Proteomes" id="UP000285301"/>
    </source>
</evidence>
<gene>
    <name evidence="14" type="ORF">B4U79_09406</name>
</gene>
<dbReference type="Gene3D" id="2.40.50.40">
    <property type="match status" value="1"/>
</dbReference>
<dbReference type="GO" id="GO:0005634">
    <property type="term" value="C:nucleus"/>
    <property type="evidence" value="ECO:0007669"/>
    <property type="project" value="UniProtKB-SubCell"/>
</dbReference>
<evidence type="ECO:0000256" key="1">
    <source>
        <dbReference type="ARBA" id="ARBA00004123"/>
    </source>
</evidence>
<dbReference type="InterPro" id="IPR046341">
    <property type="entry name" value="SET_dom_sf"/>
</dbReference>
<dbReference type="AlphaFoldDB" id="A0A443QKZ2"/>
<dbReference type="GO" id="GO:0032259">
    <property type="term" value="P:methylation"/>
    <property type="evidence" value="ECO:0007669"/>
    <property type="project" value="UniProtKB-KW"/>
</dbReference>
<dbReference type="SMART" id="SM00468">
    <property type="entry name" value="PreSET"/>
    <property type="match status" value="1"/>
</dbReference>
<dbReference type="GO" id="GO:0046974">
    <property type="term" value="F:histone H3K9 methyltransferase activity"/>
    <property type="evidence" value="ECO:0007669"/>
    <property type="project" value="TreeGrafter"/>
</dbReference>
<evidence type="ECO:0000313" key="14">
    <source>
        <dbReference type="EMBL" id="RWS03700.1"/>
    </source>
</evidence>
<dbReference type="PANTHER" id="PTHR46223">
    <property type="entry name" value="HISTONE-LYSINE N-METHYLTRANSFERASE SUV39H"/>
    <property type="match status" value="1"/>
</dbReference>
<keyword evidence="4 14" id="KW-0489">Methyltransferase</keyword>
<accession>A0A443QKZ2</accession>
<comment type="caution">
    <text evidence="14">The sequence shown here is derived from an EMBL/GenBank/DDBJ whole genome shotgun (WGS) entry which is preliminary data.</text>
</comment>
<comment type="subcellular location">
    <subcellularLocation>
        <location evidence="2">Chromosome</location>
        <location evidence="2">Centromere</location>
    </subcellularLocation>
    <subcellularLocation>
        <location evidence="1">Nucleus</location>
    </subcellularLocation>
</comment>
<evidence type="ECO:0000259" key="13">
    <source>
        <dbReference type="PROSITE" id="PS50867"/>
    </source>
</evidence>
<feature type="domain" description="Pre-SET" evidence="13">
    <location>
        <begin position="371"/>
        <end position="431"/>
    </location>
</feature>
<dbReference type="SMART" id="SM00317">
    <property type="entry name" value="SET"/>
    <property type="match status" value="1"/>
</dbReference>
<dbReference type="PROSITE" id="PS00598">
    <property type="entry name" value="CHROMO_1"/>
    <property type="match status" value="1"/>
</dbReference>
<keyword evidence="10" id="KW-0137">Centromere</keyword>
<dbReference type="CDD" id="cd10542">
    <property type="entry name" value="SET_SUV39H"/>
    <property type="match status" value="1"/>
</dbReference>
<protein>
    <submittedName>
        <fullName evidence="14">Histone-lysine N-methyltransferase SUV39H1-like isoform X1</fullName>
    </submittedName>
</protein>
<dbReference type="PROSITE" id="PS50280">
    <property type="entry name" value="SET"/>
    <property type="match status" value="1"/>
</dbReference>
<keyword evidence="7" id="KW-0479">Metal-binding</keyword>